<evidence type="ECO:0000256" key="2">
    <source>
        <dbReference type="SAM" id="SignalP"/>
    </source>
</evidence>
<dbReference type="AlphaFoldDB" id="A0A9D1Q933"/>
<dbReference type="EMBL" id="DXHQ01000036">
    <property type="protein sequence ID" value="HIW08324.1"/>
    <property type="molecule type" value="Genomic_DNA"/>
</dbReference>
<gene>
    <name evidence="4" type="ORF">H9890_02850</name>
</gene>
<feature type="compositionally biased region" description="Gly residues" evidence="1">
    <location>
        <begin position="153"/>
        <end position="165"/>
    </location>
</feature>
<feature type="domain" description="Ig-like" evidence="3">
    <location>
        <begin position="280"/>
        <end position="345"/>
    </location>
</feature>
<feature type="chain" id="PRO_5039115984" evidence="2">
    <location>
        <begin position="22"/>
        <end position="617"/>
    </location>
</feature>
<comment type="caution">
    <text evidence="4">The sequence shown here is derived from an EMBL/GenBank/DDBJ whole genome shotgun (WGS) entry which is preliminary data.</text>
</comment>
<sequence length="617" mass="66336">MNAKKLLSTLLSAAMAVSMLAGCFGGGGNKNYSDEAADAANAAQSTVVFSTDATLAKSLQDALADGLTQLDEIDDAMEADENLKPLLTSGWDLDIFAAQGEDAEAAAKTIAEQYIVSAVIGKKAEGKIAMVLHDGNGYYYVAVLTYGNGGSGSGGGAGGGSGSGDDGNRPGPGDDDDEEENGRVFLKEITVTPPSTLVYVVGQEFKPEDMTIMAFYSDGSSKDVTLDSKWECSLWNAAKVFTAAGDSQVVVTYEGKKAAFSITVVPVTLTGIQVSGNYSTEYYEGEFFDNQNLVVEACYNNGDVKVVTDYKLSCDGFDGDDKLKPGKYNVVVEYEGFTAEIPISVTSIVLDNLIVTTGNTFQKEYFVGDEFNPTGMEITATYTYGPAKELTIADCELSVTGLDSDKKFAEAGTQTITVTYTEDGISKSDTVTVNVKQRSHYITVIWEGDGKVYAPDGSLIEKSGTKILVEEGTPVTFKFNASDDYDINLKIDGGDLIENQSMYTFVNVTKDRTLHVIFEEKAHSVTIKIANECRGQGKVMYRAEFVVFDKEYTINDVMPDDSITFSVQADEGFSVDKVVSDQRGELRSTSSGPTDPKYTLTDVTKNETVTVYFKAAK</sequence>
<reference evidence="4" key="2">
    <citation type="submission" date="2021-04" db="EMBL/GenBank/DDBJ databases">
        <authorList>
            <person name="Gilroy R."/>
        </authorList>
    </citation>
    <scope>NUCLEOTIDE SEQUENCE</scope>
    <source>
        <strain evidence="4">ChiHcolR34-3080</strain>
    </source>
</reference>
<proteinExistence type="predicted"/>
<feature type="signal peptide" evidence="2">
    <location>
        <begin position="1"/>
        <end position="21"/>
    </location>
</feature>
<dbReference type="InterPro" id="IPR022038">
    <property type="entry name" value="Ig-like_bact"/>
</dbReference>
<feature type="domain" description="Ig-like" evidence="3">
    <location>
        <begin position="363"/>
        <end position="435"/>
    </location>
</feature>
<evidence type="ECO:0000313" key="4">
    <source>
        <dbReference type="EMBL" id="HIW08324.1"/>
    </source>
</evidence>
<reference evidence="4" key="1">
    <citation type="journal article" date="2021" name="PeerJ">
        <title>Extensive microbial diversity within the chicken gut microbiome revealed by metagenomics and culture.</title>
        <authorList>
            <person name="Gilroy R."/>
            <person name="Ravi A."/>
            <person name="Getino M."/>
            <person name="Pursley I."/>
            <person name="Horton D.L."/>
            <person name="Alikhan N.F."/>
            <person name="Baker D."/>
            <person name="Gharbi K."/>
            <person name="Hall N."/>
            <person name="Watson M."/>
            <person name="Adriaenssens E.M."/>
            <person name="Foster-Nyarko E."/>
            <person name="Jarju S."/>
            <person name="Secka A."/>
            <person name="Antonio M."/>
            <person name="Oren A."/>
            <person name="Chaudhuri R.R."/>
            <person name="La Ragione R."/>
            <person name="Hildebrand F."/>
            <person name="Pallen M.J."/>
        </authorList>
    </citation>
    <scope>NUCLEOTIDE SEQUENCE</scope>
    <source>
        <strain evidence="4">ChiHcolR34-3080</strain>
    </source>
</reference>
<feature type="domain" description="Ig-like" evidence="3">
    <location>
        <begin position="198"/>
        <end position="264"/>
    </location>
</feature>
<evidence type="ECO:0000313" key="5">
    <source>
        <dbReference type="Proteomes" id="UP000823933"/>
    </source>
</evidence>
<accession>A0A9D1Q933</accession>
<evidence type="ECO:0000256" key="1">
    <source>
        <dbReference type="SAM" id="MobiDB-lite"/>
    </source>
</evidence>
<keyword evidence="2" id="KW-0732">Signal</keyword>
<protein>
    <submittedName>
        <fullName evidence="4">Bacterial Ig-like domain-containing protein</fullName>
    </submittedName>
</protein>
<dbReference type="PROSITE" id="PS51257">
    <property type="entry name" value="PROKAR_LIPOPROTEIN"/>
    <property type="match status" value="1"/>
</dbReference>
<feature type="region of interest" description="Disordered" evidence="1">
    <location>
        <begin position="153"/>
        <end position="179"/>
    </location>
</feature>
<dbReference type="Gene3D" id="2.60.40.3630">
    <property type="match status" value="3"/>
</dbReference>
<dbReference type="Pfam" id="PF07523">
    <property type="entry name" value="Big_3"/>
    <property type="match status" value="3"/>
</dbReference>
<name>A0A9D1Q933_9FIRM</name>
<organism evidence="4 5">
    <name type="scientific">Candidatus Faecalibacterium intestinigallinarum</name>
    <dbReference type="NCBI Taxonomy" id="2838581"/>
    <lineage>
        <taxon>Bacteria</taxon>
        <taxon>Bacillati</taxon>
        <taxon>Bacillota</taxon>
        <taxon>Clostridia</taxon>
        <taxon>Eubacteriales</taxon>
        <taxon>Oscillospiraceae</taxon>
        <taxon>Faecalibacterium</taxon>
    </lineage>
</organism>
<evidence type="ECO:0000259" key="3">
    <source>
        <dbReference type="Pfam" id="PF07523"/>
    </source>
</evidence>
<dbReference type="Proteomes" id="UP000823933">
    <property type="component" value="Unassembled WGS sequence"/>
</dbReference>